<feature type="region of interest" description="Disordered" evidence="1">
    <location>
        <begin position="1"/>
        <end position="61"/>
    </location>
</feature>
<evidence type="ECO:0000313" key="3">
    <source>
        <dbReference type="Proteomes" id="UP000285405"/>
    </source>
</evidence>
<feature type="compositionally biased region" description="Low complexity" evidence="1">
    <location>
        <begin position="28"/>
        <end position="40"/>
    </location>
</feature>
<feature type="region of interest" description="Disordered" evidence="1">
    <location>
        <begin position="156"/>
        <end position="236"/>
    </location>
</feature>
<feature type="compositionally biased region" description="Basic and acidic residues" evidence="1">
    <location>
        <begin position="156"/>
        <end position="165"/>
    </location>
</feature>
<sequence length="293" mass="32325">MSSTVGHGGNAPKSMSSRLLTMKFMQRAAAPPVVQAPSSAIERSPKRRKKESDSTSLRQNDNSFADHNYMLLALAEEKKKSVAALDKLAAESGDTRWVLNYKDQECPASATSLRVVYTGYAGVDGSSSLNVAMNEYEEKPTMIGRRSFGEFNKVLERQQNSRDEETLGSGSEGDENAHKNSSESEISASDEIDSTSQLIKNTRREPGTKSRVEIKAKNNDTNGDVGQRSKKRRQTEVSLNHLTSLSGRQEISPRAQIECYLCGGPHRKVDCSKNKRGQKHIDDGPPRKSFKLS</sequence>
<name>A0A420HGS9_9PEZI</name>
<gene>
    <name evidence="2" type="ORF">GcC1_195038</name>
</gene>
<organism evidence="2 3">
    <name type="scientific">Golovinomyces cichoracearum</name>
    <dbReference type="NCBI Taxonomy" id="62708"/>
    <lineage>
        <taxon>Eukaryota</taxon>
        <taxon>Fungi</taxon>
        <taxon>Dikarya</taxon>
        <taxon>Ascomycota</taxon>
        <taxon>Pezizomycotina</taxon>
        <taxon>Leotiomycetes</taxon>
        <taxon>Erysiphales</taxon>
        <taxon>Erysiphaceae</taxon>
        <taxon>Golovinomyces</taxon>
    </lineage>
</organism>
<feature type="region of interest" description="Disordered" evidence="1">
    <location>
        <begin position="269"/>
        <end position="293"/>
    </location>
</feature>
<evidence type="ECO:0000313" key="2">
    <source>
        <dbReference type="EMBL" id="RKF56656.1"/>
    </source>
</evidence>
<protein>
    <submittedName>
        <fullName evidence="2">Putative zinc knuckle protein</fullName>
    </submittedName>
</protein>
<proteinExistence type="predicted"/>
<feature type="compositionally biased region" description="Basic and acidic residues" evidence="1">
    <location>
        <begin position="202"/>
        <end position="218"/>
    </location>
</feature>
<accession>A0A420HGS9</accession>
<dbReference type="EMBL" id="MCBR01019531">
    <property type="protein sequence ID" value="RKF56656.1"/>
    <property type="molecule type" value="Genomic_DNA"/>
</dbReference>
<feature type="compositionally biased region" description="Basic and acidic residues" evidence="1">
    <location>
        <begin position="269"/>
        <end position="286"/>
    </location>
</feature>
<dbReference type="Proteomes" id="UP000285405">
    <property type="component" value="Unassembled WGS sequence"/>
</dbReference>
<comment type="caution">
    <text evidence="2">The sequence shown here is derived from an EMBL/GenBank/DDBJ whole genome shotgun (WGS) entry which is preliminary data.</text>
</comment>
<dbReference type="OrthoDB" id="427960at2759"/>
<dbReference type="AlphaFoldDB" id="A0A420HGS9"/>
<evidence type="ECO:0000256" key="1">
    <source>
        <dbReference type="SAM" id="MobiDB-lite"/>
    </source>
</evidence>
<reference evidence="2 3" key="1">
    <citation type="journal article" date="2018" name="BMC Genomics">
        <title>Comparative genome analyses reveal sequence features reflecting distinct modes of host-adaptation between dicot and monocot powdery mildew.</title>
        <authorList>
            <person name="Wu Y."/>
            <person name="Ma X."/>
            <person name="Pan Z."/>
            <person name="Kale S.D."/>
            <person name="Song Y."/>
            <person name="King H."/>
            <person name="Zhang Q."/>
            <person name="Presley C."/>
            <person name="Deng X."/>
            <person name="Wei C.I."/>
            <person name="Xiao S."/>
        </authorList>
    </citation>
    <scope>NUCLEOTIDE SEQUENCE [LARGE SCALE GENOMIC DNA]</scope>
    <source>
        <strain evidence="2">UCSC1</strain>
    </source>
</reference>
<dbReference type="Pfam" id="PF10175">
    <property type="entry name" value="MPP6"/>
    <property type="match status" value="1"/>
</dbReference>